<comment type="caution">
    <text evidence="1">The sequence shown here is derived from an EMBL/GenBank/DDBJ whole genome shotgun (WGS) entry which is preliminary data.</text>
</comment>
<protein>
    <submittedName>
        <fullName evidence="1">DUF1853 family protein</fullName>
    </submittedName>
</protein>
<accession>A0A8J7MEA2</accession>
<name>A0A8J7MEA2_9BACT</name>
<evidence type="ECO:0000313" key="2">
    <source>
        <dbReference type="Proteomes" id="UP000624703"/>
    </source>
</evidence>
<keyword evidence="2" id="KW-1185">Reference proteome</keyword>
<organism evidence="1 2">
    <name type="scientific">Persicirhabdus sediminis</name>
    <dbReference type="NCBI Taxonomy" id="454144"/>
    <lineage>
        <taxon>Bacteria</taxon>
        <taxon>Pseudomonadati</taxon>
        <taxon>Verrucomicrobiota</taxon>
        <taxon>Verrucomicrobiia</taxon>
        <taxon>Verrucomicrobiales</taxon>
        <taxon>Verrucomicrobiaceae</taxon>
        <taxon>Persicirhabdus</taxon>
    </lineage>
</organism>
<dbReference type="Proteomes" id="UP000624703">
    <property type="component" value="Unassembled WGS sequence"/>
</dbReference>
<dbReference type="AlphaFoldDB" id="A0A8J7MEA2"/>
<sequence>MSQPPYARQFSLAIYQYLASSQLLAGELPEAASWNRSQLAAVSLASLPELNFQQKLGHLYEDALYHLMQAAGVQVVARNLQIQSDRHHTIGELDFLIADGEQMVHLELACKFYLAVVDPAGNTTFPGPNARDNWQIKLNRMREHQLVLSKNPATLKTLQPRWPDASLTTRQLIYGYLFDHIHSSQLAGADFIHSSCPRGKWLYQDEFLQLENAGHQMYQLPKPLWPVNVTAELLELLEPSQPAAITSLDRACMIYNPLENQRYFVMPNSWPAELDHQPAS</sequence>
<gene>
    <name evidence="1" type="ORF">JIN82_11575</name>
</gene>
<reference evidence="1" key="1">
    <citation type="submission" date="2021-01" db="EMBL/GenBank/DDBJ databases">
        <title>Modified the classification status of verrucomicrobia.</title>
        <authorList>
            <person name="Feng X."/>
        </authorList>
    </citation>
    <scope>NUCLEOTIDE SEQUENCE</scope>
    <source>
        <strain evidence="1">_KCTC 22039</strain>
    </source>
</reference>
<evidence type="ECO:0000313" key="1">
    <source>
        <dbReference type="EMBL" id="MBK1791792.1"/>
    </source>
</evidence>
<proteinExistence type="predicted"/>
<dbReference type="EMBL" id="JAENIM010000041">
    <property type="protein sequence ID" value="MBK1791792.1"/>
    <property type="molecule type" value="Genomic_DNA"/>
</dbReference>
<dbReference type="Pfam" id="PF08907">
    <property type="entry name" value="DUF1853"/>
    <property type="match status" value="1"/>
</dbReference>
<dbReference type="InterPro" id="IPR015003">
    <property type="entry name" value="DUF1853"/>
</dbReference>
<dbReference type="RefSeq" id="WP_200311811.1">
    <property type="nucleotide sequence ID" value="NZ_JAENIM010000041.1"/>
</dbReference>